<keyword evidence="3 5" id="KW-0133">Cell shape</keyword>
<protein>
    <recommendedName>
        <fullName evidence="2 5">Cell shape-determining protein MreC</fullName>
    </recommendedName>
    <alternativeName>
        <fullName evidence="4 5">Cell shape protein MreC</fullName>
    </alternativeName>
</protein>
<evidence type="ECO:0000256" key="6">
    <source>
        <dbReference type="SAM" id="Phobius"/>
    </source>
</evidence>
<evidence type="ECO:0000256" key="4">
    <source>
        <dbReference type="ARBA" id="ARBA00032089"/>
    </source>
</evidence>
<feature type="domain" description="Rod shape-determining protein MreC beta-barrel core" evidence="7">
    <location>
        <begin position="119"/>
        <end position="263"/>
    </location>
</feature>
<evidence type="ECO:0000313" key="8">
    <source>
        <dbReference type="EMBL" id="WWR11963.1"/>
    </source>
</evidence>
<dbReference type="PANTHER" id="PTHR34138:SF1">
    <property type="entry name" value="CELL SHAPE-DETERMINING PROTEIN MREC"/>
    <property type="match status" value="1"/>
</dbReference>
<sequence>MGHGKKNLRCFLFFLFFSFVLMICDFYYSFLGMLRNDVLMLFYPVKYIIDGFVKYFQLVYFSFVSKFYFVKEIKKLNYEIFFLKIRLHRLNFIERENLELRRLLFASIRKSIKTMVADVMFTSINSSKQIMVLNKGSNDGVYIGQTVLDSKGFVGKIIDVGKNTSTVLLIIDSKSAFLVMDIRNGNYFILKGNNSNNLSLINAYGKSSVYKGDVLVTSGLGCVYPEGYPIGYITNVKNITGHFFLEVTVKPFSLLNKDHLVLLLLSHKQEVKCINQITRSMNVTYY</sequence>
<feature type="transmembrane region" description="Helical" evidence="6">
    <location>
        <begin position="12"/>
        <end position="31"/>
    </location>
</feature>
<dbReference type="NCBIfam" id="TIGR00219">
    <property type="entry name" value="mreC"/>
    <property type="match status" value="1"/>
</dbReference>
<evidence type="ECO:0000256" key="3">
    <source>
        <dbReference type="ARBA" id="ARBA00022960"/>
    </source>
</evidence>
<dbReference type="InterPro" id="IPR042177">
    <property type="entry name" value="Cell/Rod_1"/>
</dbReference>
<keyword evidence="9" id="KW-1185">Reference proteome</keyword>
<dbReference type="InterPro" id="IPR055342">
    <property type="entry name" value="MreC_beta-barrel_core"/>
</dbReference>
<feature type="transmembrane region" description="Helical" evidence="6">
    <location>
        <begin position="51"/>
        <end position="69"/>
    </location>
</feature>
<evidence type="ECO:0000259" key="7">
    <source>
        <dbReference type="Pfam" id="PF04085"/>
    </source>
</evidence>
<gene>
    <name evidence="8" type="primary">mreC</name>
    <name evidence="8" type="ORF">RQL38_02285</name>
</gene>
<dbReference type="PIRSF" id="PIRSF038471">
    <property type="entry name" value="MreC"/>
    <property type="match status" value="1"/>
</dbReference>
<keyword evidence="6" id="KW-0812">Transmembrane</keyword>
<evidence type="ECO:0000256" key="2">
    <source>
        <dbReference type="ARBA" id="ARBA00013855"/>
    </source>
</evidence>
<comment type="function">
    <text evidence="5">Involved in formation and maintenance of cell shape.</text>
</comment>
<keyword evidence="6" id="KW-0472">Membrane</keyword>
<reference evidence="8" key="1">
    <citation type="submission" date="2023-09" db="EMBL/GenBank/DDBJ databases">
        <title>Genomes of two closely related lineages of the louse Polyplax serrata with different host specificities.</title>
        <authorList>
            <person name="Martinu J."/>
            <person name="Tarabai H."/>
            <person name="Stefka J."/>
            <person name="Hypsa V."/>
        </authorList>
    </citation>
    <scope>NUCLEOTIDE SEQUENCE [LARGE SCALE GENOMIC DNA]</scope>
    <source>
        <strain evidence="8">HR10_N</strain>
    </source>
</reference>
<dbReference type="Pfam" id="PF04085">
    <property type="entry name" value="MreC"/>
    <property type="match status" value="1"/>
</dbReference>
<dbReference type="EMBL" id="CP135136">
    <property type="protein sequence ID" value="WWR11963.1"/>
    <property type="molecule type" value="Genomic_DNA"/>
</dbReference>
<dbReference type="Proteomes" id="UP001360424">
    <property type="component" value="Chromosome"/>
</dbReference>
<evidence type="ECO:0000313" key="9">
    <source>
        <dbReference type="Proteomes" id="UP001360424"/>
    </source>
</evidence>
<dbReference type="InterPro" id="IPR007221">
    <property type="entry name" value="MreC"/>
</dbReference>
<dbReference type="InterPro" id="IPR042175">
    <property type="entry name" value="Cell/Rod_MreC_2"/>
</dbReference>
<accession>A0ABZ2H197</accession>
<comment type="similarity">
    <text evidence="1 5">Belongs to the MreC family.</text>
</comment>
<evidence type="ECO:0000256" key="1">
    <source>
        <dbReference type="ARBA" id="ARBA00009369"/>
    </source>
</evidence>
<name>A0ABZ2H197_9GAMM</name>
<dbReference type="PANTHER" id="PTHR34138">
    <property type="entry name" value="CELL SHAPE-DETERMINING PROTEIN MREC"/>
    <property type="match status" value="1"/>
</dbReference>
<organism evidence="8 9">
    <name type="scientific">Candidatus Legionella polyplacis</name>
    <dbReference type="NCBI Taxonomy" id="2005262"/>
    <lineage>
        <taxon>Bacteria</taxon>
        <taxon>Pseudomonadati</taxon>
        <taxon>Pseudomonadota</taxon>
        <taxon>Gammaproteobacteria</taxon>
        <taxon>Legionellales</taxon>
        <taxon>Legionellaceae</taxon>
        <taxon>Legionella</taxon>
    </lineage>
</organism>
<dbReference type="Gene3D" id="2.40.10.350">
    <property type="entry name" value="Rod shape-determining protein MreC, domain 2"/>
    <property type="match status" value="1"/>
</dbReference>
<evidence type="ECO:0000256" key="5">
    <source>
        <dbReference type="PIRNR" id="PIRNR038471"/>
    </source>
</evidence>
<keyword evidence="6" id="KW-1133">Transmembrane helix</keyword>
<proteinExistence type="inferred from homology"/>
<dbReference type="RefSeq" id="WP_338521465.1">
    <property type="nucleotide sequence ID" value="NZ_CP135136.1"/>
</dbReference>
<dbReference type="Gene3D" id="2.40.10.340">
    <property type="entry name" value="Rod shape-determining protein MreC, domain 1"/>
    <property type="match status" value="1"/>
</dbReference>